<evidence type="ECO:0000313" key="3">
    <source>
        <dbReference type="EMBL" id="KAL0015485.1"/>
    </source>
</evidence>
<keyword evidence="4" id="KW-1185">Reference proteome</keyword>
<evidence type="ECO:0000256" key="2">
    <source>
        <dbReference type="SAM" id="MobiDB-lite"/>
    </source>
</evidence>
<dbReference type="Proteomes" id="UP001459277">
    <property type="component" value="Unassembled WGS sequence"/>
</dbReference>
<feature type="coiled-coil region" evidence="1">
    <location>
        <begin position="35"/>
        <end position="76"/>
    </location>
</feature>
<gene>
    <name evidence="3" type="ORF">SO802_002554</name>
</gene>
<organism evidence="3 4">
    <name type="scientific">Lithocarpus litseifolius</name>
    <dbReference type="NCBI Taxonomy" id="425828"/>
    <lineage>
        <taxon>Eukaryota</taxon>
        <taxon>Viridiplantae</taxon>
        <taxon>Streptophyta</taxon>
        <taxon>Embryophyta</taxon>
        <taxon>Tracheophyta</taxon>
        <taxon>Spermatophyta</taxon>
        <taxon>Magnoliopsida</taxon>
        <taxon>eudicotyledons</taxon>
        <taxon>Gunneridae</taxon>
        <taxon>Pentapetalae</taxon>
        <taxon>rosids</taxon>
        <taxon>fabids</taxon>
        <taxon>Fagales</taxon>
        <taxon>Fagaceae</taxon>
        <taxon>Lithocarpus</taxon>
    </lineage>
</organism>
<feature type="region of interest" description="Disordered" evidence="2">
    <location>
        <begin position="1"/>
        <end position="33"/>
    </location>
</feature>
<evidence type="ECO:0000313" key="4">
    <source>
        <dbReference type="Proteomes" id="UP001459277"/>
    </source>
</evidence>
<sequence>MDLGDVPTCRGSKKQKPSETPPPKVPKFSSAMGLEQKLKDEVEELKADSVEKENRIAHLEVKLQELTSSMEKAQKETITAFMRSAEFKTCLDCHYAASYEDFRADAKEAYLEMDFDSFVIPTAAESSLLPMSSEDVNVVDDATTEMAQDDPKSVGDASSGLSQ</sequence>
<proteinExistence type="predicted"/>
<comment type="caution">
    <text evidence="3">The sequence shown here is derived from an EMBL/GenBank/DDBJ whole genome shotgun (WGS) entry which is preliminary data.</text>
</comment>
<dbReference type="AlphaFoldDB" id="A0AAW2E1K7"/>
<protein>
    <submittedName>
        <fullName evidence="3">Uncharacterized protein</fullName>
    </submittedName>
</protein>
<accession>A0AAW2E1K7</accession>
<keyword evidence="1" id="KW-0175">Coiled coil</keyword>
<name>A0AAW2E1K7_9ROSI</name>
<dbReference type="EMBL" id="JAZDWU010000001">
    <property type="protein sequence ID" value="KAL0015485.1"/>
    <property type="molecule type" value="Genomic_DNA"/>
</dbReference>
<evidence type="ECO:0000256" key="1">
    <source>
        <dbReference type="SAM" id="Coils"/>
    </source>
</evidence>
<reference evidence="3 4" key="1">
    <citation type="submission" date="2024-01" db="EMBL/GenBank/DDBJ databases">
        <title>A telomere-to-telomere, gap-free genome of sweet tea (Lithocarpus litseifolius).</title>
        <authorList>
            <person name="Zhou J."/>
        </authorList>
    </citation>
    <scope>NUCLEOTIDE SEQUENCE [LARGE SCALE GENOMIC DNA]</scope>
    <source>
        <strain evidence="3">Zhou-2022a</strain>
        <tissue evidence="3">Leaf</tissue>
    </source>
</reference>
<feature type="region of interest" description="Disordered" evidence="2">
    <location>
        <begin position="130"/>
        <end position="163"/>
    </location>
</feature>